<dbReference type="OMA" id="PCTTQCQ"/>
<name>A0A1S0UHS6_LOALO</name>
<dbReference type="InterPro" id="IPR052140">
    <property type="entry name" value="Dev_Signal_Hedgehog-like"/>
</dbReference>
<dbReference type="AlphaFoldDB" id="A0A1S0UHS6"/>
<sequence length="652" mass="71573">MKKQFYLLLLSILSHQTLASFCGSTGVPFSIEVLPSGAPILGCAQPTCVANSNDKKDDSNFLVNANGQADGFMREDDKDSKVYGDPYGSKLIANCSGQFSDLSCLRKDQWVGGIEYIDHPRQPLILQCCTFAGLRFSQDVGTTNVGPGEAITGGEVIRDGRQISFDVIANVRKVVDANTHIVSYEVTVRRMHCLPDPPEPVVDLEKDVSDEIVKVLTKGTDLSTFRKEKASRKEKLEDLQSKKAFTDITAYKIDEKKQYKKGEFEEKESLKTILTNRNEAIRRREEVDVKAEITLKPNIAQSLTIPFNNRKSETGSSGTGNNFPDENNLAIANFPVVQGESKAFGQPQVNLFGQQHPQLPLQQPEFGFGPFQQQASNQIIQPGQNHNREPCTAQCQQTSCFMQRCNQGLNPVLGIPTLFPLNLPTLPTFPTLAPPTFRPFITQSYPTIASQSSQSAFQPVPGSFQPVPGYVDPSNSGHTVSLNSLPYFAADNAKRNVNSNNRLMQLSNAPIIHTPPTPISNSIPTQPSAIASGRPVLLSGNQAPRSQVTLKPLSTFEELMAGLGYHNVSLVTLTPSGALLFPPDFTLATPFPPLSPLLHPTTTTTQNQIPMFNPGIGIQPFQSDQYRRSSVLYVPQQDLDDGILQRTGLRQF</sequence>
<dbReference type="EMBL" id="JH712299">
    <property type="protein sequence ID" value="EJD74447.1"/>
    <property type="molecule type" value="Genomic_DNA"/>
</dbReference>
<dbReference type="PANTHER" id="PTHR46706">
    <property type="entry name" value="PROTEIN QUA-1-RELATED"/>
    <property type="match status" value="1"/>
</dbReference>
<protein>
    <submittedName>
        <fullName evidence="3">Uncharacterized protein</fullName>
    </submittedName>
</protein>
<proteinExistence type="predicted"/>
<dbReference type="RefSeq" id="XP_020305368.1">
    <property type="nucleotide sequence ID" value="XM_020450899.1"/>
</dbReference>
<keyword evidence="1" id="KW-0217">Developmental protein</keyword>
<reference evidence="3" key="1">
    <citation type="submission" date="2012-04" db="EMBL/GenBank/DDBJ databases">
        <title>The Genome Sequence of Loa loa.</title>
        <authorList>
            <consortium name="The Broad Institute Genome Sequencing Platform"/>
            <consortium name="Broad Institute Genome Sequencing Center for Infectious Disease"/>
            <person name="Nutman T.B."/>
            <person name="Fink D.L."/>
            <person name="Russ C."/>
            <person name="Young S."/>
            <person name="Zeng Q."/>
            <person name="Gargeya S."/>
            <person name="Alvarado L."/>
            <person name="Berlin A."/>
            <person name="Chapman S.B."/>
            <person name="Chen Z."/>
            <person name="Freedman E."/>
            <person name="Gellesch M."/>
            <person name="Goldberg J."/>
            <person name="Griggs A."/>
            <person name="Gujja S."/>
            <person name="Heilman E.R."/>
            <person name="Heiman D."/>
            <person name="Howarth C."/>
            <person name="Mehta T."/>
            <person name="Neiman D."/>
            <person name="Pearson M."/>
            <person name="Roberts A."/>
            <person name="Saif S."/>
            <person name="Shea T."/>
            <person name="Shenoy N."/>
            <person name="Sisk P."/>
            <person name="Stolte C."/>
            <person name="Sykes S."/>
            <person name="White J."/>
            <person name="Yandava C."/>
            <person name="Haas B."/>
            <person name="Henn M.R."/>
            <person name="Nusbaum C."/>
            <person name="Birren B."/>
        </authorList>
    </citation>
    <scope>NUCLEOTIDE SEQUENCE [LARGE SCALE GENOMIC DNA]</scope>
</reference>
<dbReference type="InParanoid" id="A0A1S0UHS6"/>
<organism evidence="3">
    <name type="scientific">Loa loa</name>
    <name type="common">Eye worm</name>
    <name type="synonym">Filaria loa</name>
    <dbReference type="NCBI Taxonomy" id="7209"/>
    <lineage>
        <taxon>Eukaryota</taxon>
        <taxon>Metazoa</taxon>
        <taxon>Ecdysozoa</taxon>
        <taxon>Nematoda</taxon>
        <taxon>Chromadorea</taxon>
        <taxon>Rhabditida</taxon>
        <taxon>Spirurina</taxon>
        <taxon>Spiruromorpha</taxon>
        <taxon>Filarioidea</taxon>
        <taxon>Onchocercidae</taxon>
        <taxon>Loa</taxon>
    </lineage>
</organism>
<dbReference type="PANTHER" id="PTHR46706:SF12">
    <property type="entry name" value="PROTEIN QUA-1-RELATED"/>
    <property type="match status" value="1"/>
</dbReference>
<dbReference type="GeneID" id="9946428"/>
<gene>
    <name evidence="3" type="ORF">LOAG_18235</name>
</gene>
<dbReference type="KEGG" id="loa:LOAG_18235"/>
<keyword evidence="2" id="KW-0732">Signal</keyword>
<accession>A0A1S0UHS6</accession>
<feature type="chain" id="PRO_5010207358" evidence="2">
    <location>
        <begin position="20"/>
        <end position="652"/>
    </location>
</feature>
<evidence type="ECO:0000256" key="1">
    <source>
        <dbReference type="ARBA" id="ARBA00022473"/>
    </source>
</evidence>
<dbReference type="OrthoDB" id="5860691at2759"/>
<dbReference type="CTD" id="9946428"/>
<feature type="signal peptide" evidence="2">
    <location>
        <begin position="1"/>
        <end position="19"/>
    </location>
</feature>
<evidence type="ECO:0000256" key="2">
    <source>
        <dbReference type="SAM" id="SignalP"/>
    </source>
</evidence>
<evidence type="ECO:0000313" key="3">
    <source>
        <dbReference type="EMBL" id="EJD74447.1"/>
    </source>
</evidence>